<keyword evidence="7 9" id="KW-0807">Transducer</keyword>
<comment type="subcellular location">
    <subcellularLocation>
        <location evidence="1">Cell inner membrane</location>
        <topology evidence="1">Multi-pass membrane protein</topology>
    </subcellularLocation>
</comment>
<evidence type="ECO:0000256" key="5">
    <source>
        <dbReference type="ARBA" id="ARBA00022989"/>
    </source>
</evidence>
<dbReference type="InterPro" id="IPR004089">
    <property type="entry name" value="MCPsignal_dom"/>
</dbReference>
<feature type="domain" description="T-SNARE coiled-coil homology" evidence="12">
    <location>
        <begin position="465"/>
        <end position="527"/>
    </location>
</feature>
<dbReference type="EMBL" id="LUUB01000065">
    <property type="protein sequence ID" value="OAF07806.1"/>
    <property type="molecule type" value="Genomic_DNA"/>
</dbReference>
<keyword evidence="4 10" id="KW-0812">Transmembrane</keyword>
<dbReference type="GO" id="GO:0006935">
    <property type="term" value="P:chemotaxis"/>
    <property type="evidence" value="ECO:0007669"/>
    <property type="project" value="InterPro"/>
</dbReference>
<accession>A0A176YLA4</accession>
<dbReference type="STRING" id="1505087.AYJ54_17050"/>
<evidence type="ECO:0000259" key="11">
    <source>
        <dbReference type="PROSITE" id="PS50111"/>
    </source>
</evidence>
<evidence type="ECO:0000259" key="13">
    <source>
        <dbReference type="PROSITE" id="PS50885"/>
    </source>
</evidence>
<dbReference type="CDD" id="cd06225">
    <property type="entry name" value="HAMP"/>
    <property type="match status" value="1"/>
</dbReference>
<evidence type="ECO:0000256" key="1">
    <source>
        <dbReference type="ARBA" id="ARBA00004429"/>
    </source>
</evidence>
<evidence type="ECO:0000256" key="4">
    <source>
        <dbReference type="ARBA" id="ARBA00022692"/>
    </source>
</evidence>
<dbReference type="AlphaFoldDB" id="A0A176YLA4"/>
<dbReference type="GO" id="GO:0004888">
    <property type="term" value="F:transmembrane signaling receptor activity"/>
    <property type="evidence" value="ECO:0007669"/>
    <property type="project" value="InterPro"/>
</dbReference>
<keyword evidence="6 10" id="KW-0472">Membrane</keyword>
<dbReference type="SUPFAM" id="SSF58104">
    <property type="entry name" value="Methyl-accepting chemotaxis protein (MCP) signaling domain"/>
    <property type="match status" value="1"/>
</dbReference>
<keyword evidence="2" id="KW-1003">Cell membrane</keyword>
<name>A0A176YLA4_9BRAD</name>
<proteinExistence type="inferred from homology"/>
<dbReference type="Pfam" id="PF00015">
    <property type="entry name" value="MCPsignal"/>
    <property type="match status" value="1"/>
</dbReference>
<keyword evidence="3" id="KW-0997">Cell inner membrane</keyword>
<evidence type="ECO:0000256" key="3">
    <source>
        <dbReference type="ARBA" id="ARBA00022519"/>
    </source>
</evidence>
<evidence type="ECO:0000313" key="15">
    <source>
        <dbReference type="Proteomes" id="UP000076959"/>
    </source>
</evidence>
<evidence type="ECO:0000256" key="7">
    <source>
        <dbReference type="ARBA" id="ARBA00023224"/>
    </source>
</evidence>
<sequence length="569" mass="60758">MRSLKNLFSLRSIGAKLALMTVVGAICMALVASTILWIARNQLVTERVEKAHAVVDVVWNLADGYYKAYKAGQMTEEQAKKRFLEANNLVWYEDHSNYAYIYDYETGVCVSNPGIPNFVGKDMRPNKDANGNLFAVTLMDIAKKGQGTLRYAFRRSGSDATPLDKVAFTRGFAPWNLMIASAEYMSEVDNSFWSMVQTASVVIAVLMLISIAVAWAVGRSVVKPLTSLKERMASLSAGQLDAPVAHADRRDEIGEMARTVQVFRDAMIETNRLREEQAITEQRQIEARKIDMNRLADQFESEVGEIIELVSVAAGQLETSSTTLSKTADTVAQVSNRASTASGEASANVHSVAAASEELASSIGEISRQVETSARIAGEAVNQAQKTDTRISELSQAASRIGDVVDLIQTIAGQTNLLALNATIEAARAGDAGKGFAVVASEVKTLAEQTAKATDEISQQIADIQSATRDSVAAINEIGATIGRISEISAAISTSVVQQGSATQEISRNVQRAAAGTSQVETSIADVQRGAAETGGASAQVQSAAQSLATESVRLKRGVASFMSSIRAA</sequence>
<organism evidence="14 15">
    <name type="scientific">Bradyrhizobium centrolobii</name>
    <dbReference type="NCBI Taxonomy" id="1505087"/>
    <lineage>
        <taxon>Bacteria</taxon>
        <taxon>Pseudomonadati</taxon>
        <taxon>Pseudomonadota</taxon>
        <taxon>Alphaproteobacteria</taxon>
        <taxon>Hyphomicrobiales</taxon>
        <taxon>Nitrobacteraceae</taxon>
        <taxon>Bradyrhizobium</taxon>
    </lineage>
</organism>
<dbReference type="PROSITE" id="PS50192">
    <property type="entry name" value="T_SNARE"/>
    <property type="match status" value="1"/>
</dbReference>
<evidence type="ECO:0000256" key="10">
    <source>
        <dbReference type="SAM" id="Phobius"/>
    </source>
</evidence>
<keyword evidence="5 10" id="KW-1133">Transmembrane helix</keyword>
<dbReference type="PANTHER" id="PTHR32089">
    <property type="entry name" value="METHYL-ACCEPTING CHEMOTAXIS PROTEIN MCPB"/>
    <property type="match status" value="1"/>
</dbReference>
<dbReference type="SMART" id="SM00283">
    <property type="entry name" value="MA"/>
    <property type="match status" value="1"/>
</dbReference>
<dbReference type="InterPro" id="IPR003660">
    <property type="entry name" value="HAMP_dom"/>
</dbReference>
<dbReference type="GO" id="GO:0007165">
    <property type="term" value="P:signal transduction"/>
    <property type="evidence" value="ECO:0007669"/>
    <property type="project" value="UniProtKB-KW"/>
</dbReference>
<dbReference type="OrthoDB" id="8482111at2"/>
<dbReference type="Gene3D" id="1.10.8.500">
    <property type="entry name" value="HAMP domain in histidine kinase"/>
    <property type="match status" value="1"/>
</dbReference>
<protein>
    <recommendedName>
        <fullName evidence="16">Chemotaxis protein</fullName>
    </recommendedName>
</protein>
<dbReference type="PANTHER" id="PTHR32089:SF112">
    <property type="entry name" value="LYSOZYME-LIKE PROTEIN-RELATED"/>
    <property type="match status" value="1"/>
</dbReference>
<dbReference type="PROSITE" id="PS50885">
    <property type="entry name" value="HAMP"/>
    <property type="match status" value="1"/>
</dbReference>
<dbReference type="InterPro" id="IPR033480">
    <property type="entry name" value="sCache_2"/>
</dbReference>
<dbReference type="PRINTS" id="PR00260">
    <property type="entry name" value="CHEMTRNSDUCR"/>
</dbReference>
<dbReference type="Pfam" id="PF17200">
    <property type="entry name" value="sCache_2"/>
    <property type="match status" value="1"/>
</dbReference>
<dbReference type="GO" id="GO:0005886">
    <property type="term" value="C:plasma membrane"/>
    <property type="evidence" value="ECO:0007669"/>
    <property type="project" value="UniProtKB-SubCell"/>
</dbReference>
<dbReference type="SMART" id="SM01049">
    <property type="entry name" value="Cache_2"/>
    <property type="match status" value="1"/>
</dbReference>
<dbReference type="Gene3D" id="3.30.450.20">
    <property type="entry name" value="PAS domain"/>
    <property type="match status" value="1"/>
</dbReference>
<evidence type="ECO:0000259" key="12">
    <source>
        <dbReference type="PROSITE" id="PS50192"/>
    </source>
</evidence>
<evidence type="ECO:0000256" key="8">
    <source>
        <dbReference type="ARBA" id="ARBA00029447"/>
    </source>
</evidence>
<evidence type="ECO:0000256" key="2">
    <source>
        <dbReference type="ARBA" id="ARBA00022475"/>
    </source>
</evidence>
<reference evidence="14 15" key="1">
    <citation type="submission" date="2016-03" db="EMBL/GenBank/DDBJ databases">
        <title>Draft Genome Sequence of the Strain BR 10245 (Bradyrhizobium sp.) isolated from nodules of Centrolobium paraense.</title>
        <authorList>
            <person name="Simoes-Araujo J.L.Sr."/>
            <person name="Barauna A.C."/>
            <person name="Silva K."/>
            <person name="Zilli J.E."/>
        </authorList>
    </citation>
    <scope>NUCLEOTIDE SEQUENCE [LARGE SCALE GENOMIC DNA]</scope>
    <source>
        <strain evidence="14 15">BR 10245</strain>
    </source>
</reference>
<dbReference type="InterPro" id="IPR004090">
    <property type="entry name" value="Chemotax_Me-accpt_rcpt"/>
</dbReference>
<feature type="transmembrane region" description="Helical" evidence="10">
    <location>
        <begin position="17"/>
        <end position="39"/>
    </location>
</feature>
<dbReference type="SMART" id="SM00304">
    <property type="entry name" value="HAMP"/>
    <property type="match status" value="1"/>
</dbReference>
<dbReference type="Gene3D" id="1.10.287.950">
    <property type="entry name" value="Methyl-accepting chemotaxis protein"/>
    <property type="match status" value="1"/>
</dbReference>
<comment type="similarity">
    <text evidence="8">Belongs to the methyl-accepting chemotaxis (MCP) protein family.</text>
</comment>
<dbReference type="RefSeq" id="WP_063702020.1">
    <property type="nucleotide sequence ID" value="NZ_LUUB01000065.1"/>
</dbReference>
<evidence type="ECO:0008006" key="16">
    <source>
        <dbReference type="Google" id="ProtNLM"/>
    </source>
</evidence>
<evidence type="ECO:0000313" key="14">
    <source>
        <dbReference type="EMBL" id="OAF07806.1"/>
    </source>
</evidence>
<dbReference type="Pfam" id="PF00672">
    <property type="entry name" value="HAMP"/>
    <property type="match status" value="1"/>
</dbReference>
<dbReference type="InterPro" id="IPR000727">
    <property type="entry name" value="T_SNARE_dom"/>
</dbReference>
<evidence type="ECO:0000256" key="9">
    <source>
        <dbReference type="PROSITE-ProRule" id="PRU00284"/>
    </source>
</evidence>
<keyword evidence="15" id="KW-1185">Reference proteome</keyword>
<dbReference type="PROSITE" id="PS50111">
    <property type="entry name" value="CHEMOTAXIS_TRANSDUC_2"/>
    <property type="match status" value="1"/>
</dbReference>
<gene>
    <name evidence="14" type="ORF">AYJ54_17050</name>
</gene>
<dbReference type="Proteomes" id="UP000076959">
    <property type="component" value="Unassembled WGS sequence"/>
</dbReference>
<evidence type="ECO:0000256" key="6">
    <source>
        <dbReference type="ARBA" id="ARBA00023136"/>
    </source>
</evidence>
<comment type="caution">
    <text evidence="14">The sequence shown here is derived from an EMBL/GenBank/DDBJ whole genome shotgun (WGS) entry which is preliminary data.</text>
</comment>
<feature type="domain" description="HAMP" evidence="13">
    <location>
        <begin position="219"/>
        <end position="272"/>
    </location>
</feature>
<feature type="transmembrane region" description="Helical" evidence="10">
    <location>
        <begin position="192"/>
        <end position="217"/>
    </location>
</feature>
<feature type="domain" description="Methyl-accepting transducer" evidence="11">
    <location>
        <begin position="313"/>
        <end position="549"/>
    </location>
</feature>